<dbReference type="Proteomes" id="UP000000641">
    <property type="component" value="Plasmid pTPEN01"/>
</dbReference>
<dbReference type="KEGG" id="tpe:Tpen_1869"/>
<organism evidence="1 2">
    <name type="scientific">Thermofilum pendens (strain DSM 2475 / Hrk 5)</name>
    <dbReference type="NCBI Taxonomy" id="368408"/>
    <lineage>
        <taxon>Archaea</taxon>
        <taxon>Thermoproteota</taxon>
        <taxon>Thermoprotei</taxon>
        <taxon>Thermofilales</taxon>
        <taxon>Thermofilaceae</taxon>
        <taxon>Thermofilum</taxon>
    </lineage>
</organism>
<sequence>MEAEDFLAVAFVLALATALALGLFTEGVKAVSPAWAGGSSGGGGGGSQVSLGVVELEVEGYAPRSAIPPGVLLSAKPLNVVNATCRCPEDPETFKGGVKCICWVTVKEGCYPLYPTLCARTNVVCTGKKYRVWWVSGGWVIPTTGG</sequence>
<dbReference type="HOGENOM" id="CLU_1773303_0_0_2"/>
<keyword evidence="2" id="KW-1185">Reference proteome</keyword>
<geneLocation type="plasmid" evidence="1 2">
    <name>pTPEN01</name>
</geneLocation>
<dbReference type="EMBL" id="CP000506">
    <property type="protein sequence ID" value="ABL79264.1"/>
    <property type="molecule type" value="Genomic_DNA"/>
</dbReference>
<dbReference type="EnsemblBacteria" id="ABL79264">
    <property type="protein sequence ID" value="ABL79264"/>
    <property type="gene ID" value="Tpen_1869"/>
</dbReference>
<dbReference type="RefSeq" id="WP_011751389.1">
    <property type="nucleotide sequence ID" value="NC_008696.1"/>
</dbReference>
<proteinExistence type="predicted"/>
<dbReference type="GeneID" id="4600350"/>
<evidence type="ECO:0000313" key="1">
    <source>
        <dbReference type="EMBL" id="ABL79264.1"/>
    </source>
</evidence>
<dbReference type="AlphaFoldDB" id="A1S1D4"/>
<name>A1S1D4_THEPD</name>
<reference evidence="2" key="1">
    <citation type="journal article" date="2008" name="J. Bacteriol.">
        <title>Genome sequence of Thermofilum pendens reveals an exceptional loss of biosynthetic pathways without genome reduction.</title>
        <authorList>
            <person name="Anderson I."/>
            <person name="Rodriguez J."/>
            <person name="Susanti D."/>
            <person name="Porat I."/>
            <person name="Reich C."/>
            <person name="Ulrich L.E."/>
            <person name="Elkins J.G."/>
            <person name="Mavromatis K."/>
            <person name="Lykidis A."/>
            <person name="Kim E."/>
            <person name="Thompson L.S."/>
            <person name="Nolan M."/>
            <person name="Land M."/>
            <person name="Copeland A."/>
            <person name="Lapidus A."/>
            <person name="Lucas S."/>
            <person name="Detter C."/>
            <person name="Zhulin I.B."/>
            <person name="Olsen G.J."/>
            <person name="Whitman W."/>
            <person name="Mukhopadhyay B."/>
            <person name="Bristow J."/>
            <person name="Kyrpides N."/>
        </authorList>
    </citation>
    <scope>NUCLEOTIDE SEQUENCE [LARGE SCALE GENOMIC DNA]</scope>
    <source>
        <strain evidence="2">DSM 2475 / Hrk 5</strain>
        <plasmid evidence="2">pTPEN01</plasmid>
    </source>
</reference>
<keyword evidence="1" id="KW-0614">Plasmid</keyword>
<protein>
    <submittedName>
        <fullName evidence="1">Uncharacterized protein</fullName>
    </submittedName>
</protein>
<evidence type="ECO:0000313" key="2">
    <source>
        <dbReference type="Proteomes" id="UP000000641"/>
    </source>
</evidence>
<accession>A1S1D4</accession>
<gene>
    <name evidence="1" type="ordered locus">Tpen_1869</name>
</gene>